<evidence type="ECO:0000256" key="4">
    <source>
        <dbReference type="SAM" id="SignalP"/>
    </source>
</evidence>
<feature type="region of interest" description="Disordered" evidence="3">
    <location>
        <begin position="183"/>
        <end position="242"/>
    </location>
</feature>
<sequence>MISSSGVALCYLALVSSVISTPVSQPSYSGIQYSDAQSLTSQQSQPSYITAPQPVQPQAPAYQPQSQSFVPPTQVVSQLLLPTNVDRQIQRAAQQIAGPQYVQQIQVVQQQELANQAVAAAQRRAMRQRMLAQQAQQQQQHGGFQGLGGQFASSSNIYSGQPVAQAQTPQEYQLQYQPQIARPVSRQAPPVYARPQPQRKEEDLEEYDTPASYKFGFDVTDDQNTNYQNRQEQRDGNKISGSYSVVDSDGFIRTVTYTADPKEGFKAEVVRKPTDIVVKIPTPTPPPKEQYVQSYAGPRGQESKGNVIYQYQ</sequence>
<reference evidence="5 6" key="1">
    <citation type="journal article" date="2024" name="BMC Genomics">
        <title>De novo assembly and annotation of Popillia japonica's genome with initial clues to its potential as an invasive pest.</title>
        <authorList>
            <person name="Cucini C."/>
            <person name="Boschi S."/>
            <person name="Funari R."/>
            <person name="Cardaioli E."/>
            <person name="Iannotti N."/>
            <person name="Marturano G."/>
            <person name="Paoli F."/>
            <person name="Bruttini M."/>
            <person name="Carapelli A."/>
            <person name="Frati F."/>
            <person name="Nardi F."/>
        </authorList>
    </citation>
    <scope>NUCLEOTIDE SEQUENCE [LARGE SCALE GENOMIC DNA]</scope>
    <source>
        <strain evidence="5">DMR45628</strain>
    </source>
</reference>
<dbReference type="Pfam" id="PF00379">
    <property type="entry name" value="Chitin_bind_4"/>
    <property type="match status" value="1"/>
</dbReference>
<dbReference type="PROSITE" id="PS51155">
    <property type="entry name" value="CHIT_BIND_RR_2"/>
    <property type="match status" value="1"/>
</dbReference>
<gene>
    <name evidence="5" type="ORF">QE152_g24450</name>
</gene>
<dbReference type="GO" id="GO:0042302">
    <property type="term" value="F:structural constituent of cuticle"/>
    <property type="evidence" value="ECO:0007669"/>
    <property type="project" value="UniProtKB-UniRule"/>
</dbReference>
<protein>
    <submittedName>
        <fullName evidence="5">Insect cuticle protein</fullName>
    </submittedName>
</protein>
<feature type="region of interest" description="Disordered" evidence="3">
    <location>
        <begin position="278"/>
        <end position="312"/>
    </location>
</feature>
<comment type="caution">
    <text evidence="5">The sequence shown here is derived from an EMBL/GenBank/DDBJ whole genome shotgun (WGS) entry which is preliminary data.</text>
</comment>
<evidence type="ECO:0000313" key="6">
    <source>
        <dbReference type="Proteomes" id="UP001458880"/>
    </source>
</evidence>
<organism evidence="5 6">
    <name type="scientific">Popillia japonica</name>
    <name type="common">Japanese beetle</name>
    <dbReference type="NCBI Taxonomy" id="7064"/>
    <lineage>
        <taxon>Eukaryota</taxon>
        <taxon>Metazoa</taxon>
        <taxon>Ecdysozoa</taxon>
        <taxon>Arthropoda</taxon>
        <taxon>Hexapoda</taxon>
        <taxon>Insecta</taxon>
        <taxon>Pterygota</taxon>
        <taxon>Neoptera</taxon>
        <taxon>Endopterygota</taxon>
        <taxon>Coleoptera</taxon>
        <taxon>Polyphaga</taxon>
        <taxon>Scarabaeiformia</taxon>
        <taxon>Scarabaeidae</taxon>
        <taxon>Rutelinae</taxon>
        <taxon>Popillia</taxon>
    </lineage>
</organism>
<dbReference type="InterPro" id="IPR031311">
    <property type="entry name" value="CHIT_BIND_RR_consensus"/>
</dbReference>
<dbReference type="AlphaFoldDB" id="A0AAW1KBS2"/>
<dbReference type="GO" id="GO:0005615">
    <property type="term" value="C:extracellular space"/>
    <property type="evidence" value="ECO:0007669"/>
    <property type="project" value="TreeGrafter"/>
</dbReference>
<feature type="signal peptide" evidence="4">
    <location>
        <begin position="1"/>
        <end position="20"/>
    </location>
</feature>
<feature type="chain" id="PRO_5043373888" evidence="4">
    <location>
        <begin position="21"/>
        <end position="312"/>
    </location>
</feature>
<feature type="region of interest" description="Disordered" evidence="3">
    <location>
        <begin position="130"/>
        <end position="151"/>
    </location>
</feature>
<dbReference type="PANTHER" id="PTHR12236">
    <property type="entry name" value="STRUCTURAL CONTITUENT OF CUTICLE"/>
    <property type="match status" value="1"/>
</dbReference>
<dbReference type="Proteomes" id="UP001458880">
    <property type="component" value="Unassembled WGS sequence"/>
</dbReference>
<keyword evidence="1 2" id="KW-0193">Cuticle</keyword>
<feature type="compositionally biased region" description="Low complexity" evidence="3">
    <location>
        <begin position="130"/>
        <end position="140"/>
    </location>
</feature>
<dbReference type="InterPro" id="IPR000618">
    <property type="entry name" value="Insect_cuticle"/>
</dbReference>
<keyword evidence="4" id="KW-0732">Signal</keyword>
<dbReference type="EMBL" id="JASPKY010000250">
    <property type="protein sequence ID" value="KAK9716928.1"/>
    <property type="molecule type" value="Genomic_DNA"/>
</dbReference>
<evidence type="ECO:0000256" key="2">
    <source>
        <dbReference type="PROSITE-ProRule" id="PRU00497"/>
    </source>
</evidence>
<keyword evidence="6" id="KW-1185">Reference proteome</keyword>
<dbReference type="PROSITE" id="PS00233">
    <property type="entry name" value="CHIT_BIND_RR_1"/>
    <property type="match status" value="1"/>
</dbReference>
<evidence type="ECO:0000256" key="1">
    <source>
        <dbReference type="ARBA" id="ARBA00022460"/>
    </source>
</evidence>
<evidence type="ECO:0000313" key="5">
    <source>
        <dbReference type="EMBL" id="KAK9716928.1"/>
    </source>
</evidence>
<feature type="region of interest" description="Disordered" evidence="3">
    <location>
        <begin position="42"/>
        <end position="67"/>
    </location>
</feature>
<name>A0AAW1KBS2_POPJA</name>
<evidence type="ECO:0000256" key="3">
    <source>
        <dbReference type="SAM" id="MobiDB-lite"/>
    </source>
</evidence>
<proteinExistence type="predicted"/>
<dbReference type="PANTHER" id="PTHR12236:SF18">
    <property type="entry name" value="CUTICULAR PROTEIN 66D"/>
    <property type="match status" value="1"/>
</dbReference>
<dbReference type="InterPro" id="IPR051217">
    <property type="entry name" value="Insect_Cuticle_Struc_Prot"/>
</dbReference>
<dbReference type="GO" id="GO:0031012">
    <property type="term" value="C:extracellular matrix"/>
    <property type="evidence" value="ECO:0007669"/>
    <property type="project" value="TreeGrafter"/>
</dbReference>
<accession>A0AAW1KBS2</accession>
<feature type="compositionally biased region" description="Low complexity" evidence="3">
    <location>
        <begin position="51"/>
        <end position="65"/>
    </location>
</feature>
<dbReference type="PRINTS" id="PR00947">
    <property type="entry name" value="CUTICLE"/>
</dbReference>